<accession>A0ABU8AUL9</accession>
<sequence>MTSGAPRSPFRAAANLSRVVEETRRRAKHARVLLVDYLTVIGPDTRSSRETPFDEATLGEFRRLGDQVAEVFARTAPRTGAELVTVGKRSREHALGSAEPWVTALPERLRGSALTGAFHPNGAGMRAVADAIAAHLK</sequence>
<dbReference type="InterPro" id="IPR036514">
    <property type="entry name" value="SGNH_hydro_sf"/>
</dbReference>
<evidence type="ECO:0000259" key="1">
    <source>
        <dbReference type="Pfam" id="PF13472"/>
    </source>
</evidence>
<proteinExistence type="predicted"/>
<gene>
    <name evidence="2" type="ORF">QBA35_29315</name>
</gene>
<evidence type="ECO:0000313" key="2">
    <source>
        <dbReference type="EMBL" id="MEH0637374.1"/>
    </source>
</evidence>
<reference evidence="2" key="1">
    <citation type="submission" date="2023-04" db="EMBL/GenBank/DDBJ databases">
        <title>Genomic diversity of scab-causing Streptomyces spp. in the province of Quebec, Canada.</title>
        <authorList>
            <person name="Biessy A."/>
            <person name="Cadieux M."/>
            <person name="Ciotola M."/>
            <person name="Filion M."/>
        </authorList>
    </citation>
    <scope>NUCLEOTIDE SEQUENCE</scope>
    <source>
        <strain evidence="2">B21-115</strain>
    </source>
</reference>
<dbReference type="Gene3D" id="3.40.50.1110">
    <property type="entry name" value="SGNH hydrolase"/>
    <property type="match status" value="1"/>
</dbReference>
<name>A0ABU8AUL9_9ACTN</name>
<feature type="domain" description="SGNH hydrolase-type esterase" evidence="1">
    <location>
        <begin position="5"/>
        <end position="127"/>
    </location>
</feature>
<protein>
    <submittedName>
        <fullName evidence="2">GDSL-type esterase/lipase family protein</fullName>
    </submittedName>
</protein>
<dbReference type="Proteomes" id="UP001310290">
    <property type="component" value="Unassembled WGS sequence"/>
</dbReference>
<dbReference type="SUPFAM" id="SSF52266">
    <property type="entry name" value="SGNH hydrolase"/>
    <property type="match status" value="1"/>
</dbReference>
<dbReference type="InterPro" id="IPR013830">
    <property type="entry name" value="SGNH_hydro"/>
</dbReference>
<keyword evidence="3" id="KW-1185">Reference proteome</keyword>
<comment type="caution">
    <text evidence="2">The sequence shown here is derived from an EMBL/GenBank/DDBJ whole genome shotgun (WGS) entry which is preliminary data.</text>
</comment>
<organism evidence="2 3">
    <name type="scientific">Streptomyces bottropensis</name>
    <dbReference type="NCBI Taxonomy" id="42235"/>
    <lineage>
        <taxon>Bacteria</taxon>
        <taxon>Bacillati</taxon>
        <taxon>Actinomycetota</taxon>
        <taxon>Actinomycetes</taxon>
        <taxon>Kitasatosporales</taxon>
        <taxon>Streptomycetaceae</taxon>
        <taxon>Streptomyces</taxon>
    </lineage>
</organism>
<dbReference type="EMBL" id="JARULZ010000002">
    <property type="protein sequence ID" value="MEH0637374.1"/>
    <property type="molecule type" value="Genomic_DNA"/>
</dbReference>
<evidence type="ECO:0000313" key="3">
    <source>
        <dbReference type="Proteomes" id="UP001310290"/>
    </source>
</evidence>
<dbReference type="Pfam" id="PF13472">
    <property type="entry name" value="Lipase_GDSL_2"/>
    <property type="match status" value="1"/>
</dbReference>